<reference evidence="3 4" key="4">
    <citation type="journal article" date="2020" name="Sci. Rep.">
        <title>beta-carboline chemical signals induce reveromycin production through a LuxR family regulator in Streptomyces sp. SN-593.</title>
        <authorList>
            <person name="Panthee S."/>
            <person name="Kito N."/>
            <person name="Hayashi T."/>
            <person name="Shimizu T."/>
            <person name="Ishikawa J."/>
            <person name="Hamamoto H."/>
            <person name="Osada H."/>
            <person name="Takahashi S."/>
        </authorList>
    </citation>
    <scope>NUCLEOTIDE SEQUENCE [LARGE SCALE GENOMIC DNA]</scope>
    <source>
        <strain evidence="3 4">SN-593</strain>
    </source>
</reference>
<evidence type="ECO:0000256" key="2">
    <source>
        <dbReference type="SAM" id="Phobius"/>
    </source>
</evidence>
<accession>A0A7U3UTI5</accession>
<proteinExistence type="predicted"/>
<gene>
    <name evidence="3" type="ORF">RVR_4552</name>
</gene>
<evidence type="ECO:0000313" key="3">
    <source>
        <dbReference type="EMBL" id="BBA98391.1"/>
    </source>
</evidence>
<reference evidence="3 4" key="1">
    <citation type="journal article" date="2010" name="J. Bacteriol.">
        <title>Biochemical characterization of a novel indole prenyltransferase from Streptomyces sp. SN-593.</title>
        <authorList>
            <person name="Takahashi S."/>
            <person name="Takagi H."/>
            <person name="Toyoda A."/>
            <person name="Uramoto M."/>
            <person name="Nogawa T."/>
            <person name="Ueki M."/>
            <person name="Sakaki Y."/>
            <person name="Osada H."/>
        </authorList>
    </citation>
    <scope>NUCLEOTIDE SEQUENCE [LARGE SCALE GENOMIC DNA]</scope>
    <source>
        <strain evidence="3 4">SN-593</strain>
    </source>
</reference>
<dbReference type="KEGG" id="arev:RVR_4552"/>
<dbReference type="RefSeq" id="WP_202234548.1">
    <property type="nucleotide sequence ID" value="NZ_AP018365.1"/>
</dbReference>
<protein>
    <recommendedName>
        <fullName evidence="5">DUF2637 domain-containing protein</fullName>
    </recommendedName>
</protein>
<keyword evidence="4" id="KW-1185">Reference proteome</keyword>
<evidence type="ECO:0000313" key="4">
    <source>
        <dbReference type="Proteomes" id="UP000595703"/>
    </source>
</evidence>
<dbReference type="Proteomes" id="UP000595703">
    <property type="component" value="Chromosome"/>
</dbReference>
<feature type="region of interest" description="Disordered" evidence="1">
    <location>
        <begin position="1"/>
        <end position="20"/>
    </location>
</feature>
<dbReference type="Pfam" id="PF10935">
    <property type="entry name" value="DUF2637"/>
    <property type="match status" value="1"/>
</dbReference>
<dbReference type="AlphaFoldDB" id="A0A7U3UTI5"/>
<reference evidence="3 4" key="3">
    <citation type="journal article" date="2011" name="Nat. Chem. Biol.">
        <title>Reveromycin A biosynthesis uses RevG and RevJ for stereospecific spiroacetal formation.</title>
        <authorList>
            <person name="Takahashi S."/>
            <person name="Toyoda A."/>
            <person name="Sekiyama Y."/>
            <person name="Takagi H."/>
            <person name="Nogawa T."/>
            <person name="Uramoto M."/>
            <person name="Suzuki R."/>
            <person name="Koshino H."/>
            <person name="Kumano T."/>
            <person name="Panthee S."/>
            <person name="Dairi T."/>
            <person name="Ishikawa J."/>
            <person name="Ikeda H."/>
            <person name="Sakaki Y."/>
            <person name="Osada H."/>
        </authorList>
    </citation>
    <scope>NUCLEOTIDE SEQUENCE [LARGE SCALE GENOMIC DNA]</scope>
    <source>
        <strain evidence="3 4">SN-593</strain>
    </source>
</reference>
<reference evidence="3 4" key="2">
    <citation type="journal article" date="2011" name="J. Antibiot.">
        <title>Furaquinocins I and J: novel polyketide isoprenoid hybrid compounds from Streptomyces reveromyceticus SN-593.</title>
        <authorList>
            <person name="Panthee S."/>
            <person name="Takahashi S."/>
            <person name="Takagi H."/>
            <person name="Nogawa T."/>
            <person name="Oowada E."/>
            <person name="Uramoto M."/>
            <person name="Osada H."/>
        </authorList>
    </citation>
    <scope>NUCLEOTIDE SEQUENCE [LARGE SCALE GENOMIC DNA]</scope>
    <source>
        <strain evidence="3 4">SN-593</strain>
    </source>
</reference>
<evidence type="ECO:0008006" key="5">
    <source>
        <dbReference type="Google" id="ProtNLM"/>
    </source>
</evidence>
<keyword evidence="2" id="KW-0812">Transmembrane</keyword>
<name>A0A7U3UTI5_9ACTN</name>
<sequence length="285" mass="29604">MPTSTPSQPERPAPIPDQPRHRSLPFDRLVILLLGACGCVLSFDSLRQIALATHVRPDLSYLFPVVIDGFIAYGVRAILLLRDAPRSARLYAWTLFGAATAASLWANSLHSVRLNSPGTHVLVLGNHTVAVLSTIAPMALGGATHLHILVTRHGRTQRPESATAGTPSVAPPMPDGLPAAERTTSRPAVPPAAPAAETSGRKAPTSRTGPGRSGARTSTGRPGRRADASIDELAAVIASAHPDSGQVSRAAAREAIQAAGLSAGNDRIAQALAQLAQDQSPSDEG</sequence>
<feature type="transmembrane region" description="Helical" evidence="2">
    <location>
        <begin position="129"/>
        <end position="150"/>
    </location>
</feature>
<dbReference type="InterPro" id="IPR021235">
    <property type="entry name" value="DUF2637"/>
</dbReference>
<feature type="transmembrane region" description="Helical" evidence="2">
    <location>
        <begin position="61"/>
        <end position="81"/>
    </location>
</feature>
<feature type="transmembrane region" description="Helical" evidence="2">
    <location>
        <begin position="90"/>
        <end position="109"/>
    </location>
</feature>
<keyword evidence="2" id="KW-1133">Transmembrane helix</keyword>
<feature type="transmembrane region" description="Helical" evidence="2">
    <location>
        <begin position="29"/>
        <end position="49"/>
    </location>
</feature>
<evidence type="ECO:0000256" key="1">
    <source>
        <dbReference type="SAM" id="MobiDB-lite"/>
    </source>
</evidence>
<organism evidence="3 4">
    <name type="scientific">Actinacidiphila reveromycinica</name>
    <dbReference type="NCBI Taxonomy" id="659352"/>
    <lineage>
        <taxon>Bacteria</taxon>
        <taxon>Bacillati</taxon>
        <taxon>Actinomycetota</taxon>
        <taxon>Actinomycetes</taxon>
        <taxon>Kitasatosporales</taxon>
        <taxon>Streptomycetaceae</taxon>
        <taxon>Actinacidiphila</taxon>
    </lineage>
</organism>
<dbReference type="EMBL" id="AP018365">
    <property type="protein sequence ID" value="BBA98391.1"/>
    <property type="molecule type" value="Genomic_DNA"/>
</dbReference>
<feature type="region of interest" description="Disordered" evidence="1">
    <location>
        <begin position="154"/>
        <end position="226"/>
    </location>
</feature>
<keyword evidence="2" id="KW-0472">Membrane</keyword>